<reference evidence="1 2" key="1">
    <citation type="journal article" date="2012" name="Science">
        <title>The Paleozoic origin of enzymatic lignin decomposition reconstructed from 31 fungal genomes.</title>
        <authorList>
            <person name="Floudas D."/>
            <person name="Binder M."/>
            <person name="Riley R."/>
            <person name="Barry K."/>
            <person name="Blanchette R.A."/>
            <person name="Henrissat B."/>
            <person name="Martinez A.T."/>
            <person name="Otillar R."/>
            <person name="Spatafora J.W."/>
            <person name="Yadav J.S."/>
            <person name="Aerts A."/>
            <person name="Benoit I."/>
            <person name="Boyd A."/>
            <person name="Carlson A."/>
            <person name="Copeland A."/>
            <person name="Coutinho P.M."/>
            <person name="de Vries R.P."/>
            <person name="Ferreira P."/>
            <person name="Findley K."/>
            <person name="Foster B."/>
            <person name="Gaskell J."/>
            <person name="Glotzer D."/>
            <person name="Gorecki P."/>
            <person name="Heitman J."/>
            <person name="Hesse C."/>
            <person name="Hori C."/>
            <person name="Igarashi K."/>
            <person name="Jurgens J.A."/>
            <person name="Kallen N."/>
            <person name="Kersten P."/>
            <person name="Kohler A."/>
            <person name="Kuees U."/>
            <person name="Kumar T.K.A."/>
            <person name="Kuo A."/>
            <person name="LaButti K."/>
            <person name="Larrondo L.F."/>
            <person name="Lindquist E."/>
            <person name="Ling A."/>
            <person name="Lombard V."/>
            <person name="Lucas S."/>
            <person name="Lundell T."/>
            <person name="Martin R."/>
            <person name="McLaughlin D.J."/>
            <person name="Morgenstern I."/>
            <person name="Morin E."/>
            <person name="Murat C."/>
            <person name="Nagy L.G."/>
            <person name="Nolan M."/>
            <person name="Ohm R.A."/>
            <person name="Patyshakuliyeva A."/>
            <person name="Rokas A."/>
            <person name="Ruiz-Duenas F.J."/>
            <person name="Sabat G."/>
            <person name="Salamov A."/>
            <person name="Samejima M."/>
            <person name="Schmutz J."/>
            <person name="Slot J.C."/>
            <person name="St John F."/>
            <person name="Stenlid J."/>
            <person name="Sun H."/>
            <person name="Sun S."/>
            <person name="Syed K."/>
            <person name="Tsang A."/>
            <person name="Wiebenga A."/>
            <person name="Young D."/>
            <person name="Pisabarro A."/>
            <person name="Eastwood D.C."/>
            <person name="Martin F."/>
            <person name="Cullen D."/>
            <person name="Grigoriev I.V."/>
            <person name="Hibbett D.S."/>
        </authorList>
    </citation>
    <scope>NUCLEOTIDE SEQUENCE</scope>
    <source>
        <strain evidence="2">FP-58527</strain>
    </source>
</reference>
<keyword evidence="2" id="KW-1185">Reference proteome</keyword>
<accession>S8EW78</accession>
<dbReference type="InterPro" id="IPR014500">
    <property type="entry name" value="UCP019307_cupin"/>
</dbReference>
<dbReference type="EMBL" id="KE504252">
    <property type="protein sequence ID" value="EPS93890.1"/>
    <property type="molecule type" value="Genomic_DNA"/>
</dbReference>
<gene>
    <name evidence="1" type="ORF">FOMPIDRAFT_1033550</name>
</gene>
<proteinExistence type="predicted"/>
<dbReference type="PANTHER" id="PTHR36448">
    <property type="entry name" value="BLR7373 PROTEIN"/>
    <property type="match status" value="1"/>
</dbReference>
<dbReference type="PANTHER" id="PTHR36448:SF3">
    <property type="entry name" value="CUPIN TYPE-2 DOMAIN-CONTAINING PROTEIN"/>
    <property type="match status" value="1"/>
</dbReference>
<dbReference type="InParanoid" id="S8EW78"/>
<organism evidence="1 2">
    <name type="scientific">Fomitopsis schrenkii</name>
    <name type="common">Brown rot fungus</name>
    <dbReference type="NCBI Taxonomy" id="2126942"/>
    <lineage>
        <taxon>Eukaryota</taxon>
        <taxon>Fungi</taxon>
        <taxon>Dikarya</taxon>
        <taxon>Basidiomycota</taxon>
        <taxon>Agaricomycotina</taxon>
        <taxon>Agaricomycetes</taxon>
        <taxon>Polyporales</taxon>
        <taxon>Fomitopsis</taxon>
    </lineage>
</organism>
<dbReference type="AlphaFoldDB" id="S8EW78"/>
<dbReference type="OrthoDB" id="2446447at2759"/>
<dbReference type="PIRSF" id="PIRSF019307">
    <property type="entry name" value="UCP019307"/>
    <property type="match status" value="1"/>
</dbReference>
<dbReference type="Proteomes" id="UP000015241">
    <property type="component" value="Unassembled WGS sequence"/>
</dbReference>
<evidence type="ECO:0000313" key="1">
    <source>
        <dbReference type="EMBL" id="EPS93890.1"/>
    </source>
</evidence>
<dbReference type="HOGENOM" id="CLU_084522_3_0_1"/>
<protein>
    <submittedName>
        <fullName evidence="1">Uncharacterized protein</fullName>
    </submittedName>
</protein>
<dbReference type="InterPro" id="IPR047121">
    <property type="entry name" value="YjiB-like"/>
</dbReference>
<name>S8EW78_FOMSC</name>
<dbReference type="eggNOG" id="ENOG502RXFP">
    <property type="taxonomic scope" value="Eukaryota"/>
</dbReference>
<evidence type="ECO:0000313" key="2">
    <source>
        <dbReference type="Proteomes" id="UP000015241"/>
    </source>
</evidence>
<sequence>MAPVRILLKVTDLNALRTSTHHIPAHEHIPNTSLAPHPLLIYHTAFAREPIPNPSTIEAHLRRIGAVHPQWRYTMYSQSHFHSTTHELLVIFRGAARLLFGGDGNPGAVTYEAKMGDAILVPAGVAHRLLEDLNEGGKFEMIGSYPAGKNWDMCYGDDREGEDVEGIQEKIKAQEWFTKDPIYGDAGPALHI</sequence>
<dbReference type="SUPFAM" id="SSF51182">
    <property type="entry name" value="RmlC-like cupins"/>
    <property type="match status" value="1"/>
</dbReference>
<dbReference type="InterPro" id="IPR014710">
    <property type="entry name" value="RmlC-like_jellyroll"/>
</dbReference>
<dbReference type="CDD" id="cd02219">
    <property type="entry name" value="cupin_YjlB-like"/>
    <property type="match status" value="1"/>
</dbReference>
<dbReference type="Gene3D" id="2.60.120.10">
    <property type="entry name" value="Jelly Rolls"/>
    <property type="match status" value="1"/>
</dbReference>
<dbReference type="InterPro" id="IPR011051">
    <property type="entry name" value="RmlC_Cupin_sf"/>
</dbReference>